<comment type="subcellular location">
    <subcellularLocation>
        <location evidence="2">Secreted</location>
    </subcellularLocation>
</comment>
<dbReference type="GO" id="GO:0005509">
    <property type="term" value="F:calcium ion binding"/>
    <property type="evidence" value="ECO:0007669"/>
    <property type="project" value="InterPro"/>
</dbReference>
<dbReference type="InterPro" id="IPR013858">
    <property type="entry name" value="Peptidase_M10B_C"/>
</dbReference>
<dbReference type="GO" id="GO:0006508">
    <property type="term" value="P:proteolysis"/>
    <property type="evidence" value="ECO:0007669"/>
    <property type="project" value="InterPro"/>
</dbReference>
<dbReference type="Pfam" id="PF08548">
    <property type="entry name" value="Peptidase_M10_C"/>
    <property type="match status" value="1"/>
</dbReference>
<evidence type="ECO:0000259" key="6">
    <source>
        <dbReference type="SMART" id="SM00235"/>
    </source>
</evidence>
<reference evidence="7 8" key="1">
    <citation type="submission" date="2018-07" db="EMBL/GenBank/DDBJ databases">
        <title>Genomic Encyclopedia of Type Strains, Phase IV (KMG-IV): sequencing the most valuable type-strain genomes for metagenomic binning, comparative biology and taxonomic classification.</title>
        <authorList>
            <person name="Goeker M."/>
        </authorList>
    </citation>
    <scope>NUCLEOTIDE SEQUENCE [LARGE SCALE GENOMIC DNA]</scope>
    <source>
        <strain evidence="7 8">DSM 14364</strain>
    </source>
</reference>
<dbReference type="PROSITE" id="PS00330">
    <property type="entry name" value="HEMOLYSIN_CALCIUM"/>
    <property type="match status" value="2"/>
</dbReference>
<dbReference type="Gene3D" id="2.150.10.10">
    <property type="entry name" value="Serralysin-like metalloprotease, C-terminal"/>
    <property type="match status" value="1"/>
</dbReference>
<keyword evidence="8" id="KW-1185">Reference proteome</keyword>
<feature type="domain" description="Peptidase metallopeptidase" evidence="6">
    <location>
        <begin position="48"/>
        <end position="221"/>
    </location>
</feature>
<comment type="cofactor">
    <cofactor evidence="1">
        <name>Ca(2+)</name>
        <dbReference type="ChEBI" id="CHEBI:29108"/>
    </cofactor>
</comment>
<dbReference type="Proteomes" id="UP000254925">
    <property type="component" value="Unassembled WGS sequence"/>
</dbReference>
<keyword evidence="5" id="KW-0677">Repeat</keyword>
<dbReference type="OrthoDB" id="223957at2"/>
<protein>
    <submittedName>
        <fullName evidence="7">Serralysin</fullName>
    </submittedName>
</protein>
<dbReference type="EMBL" id="QQBB01000006">
    <property type="protein sequence ID" value="RDI57772.1"/>
    <property type="molecule type" value="Genomic_DNA"/>
</dbReference>
<dbReference type="GO" id="GO:0008270">
    <property type="term" value="F:zinc ion binding"/>
    <property type="evidence" value="ECO:0007669"/>
    <property type="project" value="InterPro"/>
</dbReference>
<dbReference type="AlphaFoldDB" id="A0A370HI94"/>
<gene>
    <name evidence="7" type="ORF">DES45_10684</name>
</gene>
<comment type="similarity">
    <text evidence="3">Belongs to the peptidase M10B family.</text>
</comment>
<dbReference type="RefSeq" id="WP_114771011.1">
    <property type="nucleotide sequence ID" value="NZ_QQBB01000006.1"/>
</dbReference>
<evidence type="ECO:0000256" key="5">
    <source>
        <dbReference type="ARBA" id="ARBA00022737"/>
    </source>
</evidence>
<accession>A0A370HI94</accession>
<dbReference type="SMART" id="SM00235">
    <property type="entry name" value="ZnMc"/>
    <property type="match status" value="1"/>
</dbReference>
<comment type="caution">
    <text evidence="7">The sequence shown here is derived from an EMBL/GenBank/DDBJ whole genome shotgun (WGS) entry which is preliminary data.</text>
</comment>
<dbReference type="Gene3D" id="3.40.390.10">
    <property type="entry name" value="Collagenase (Catalytic Domain)"/>
    <property type="match status" value="1"/>
</dbReference>
<dbReference type="PANTHER" id="PTHR38340">
    <property type="entry name" value="S-LAYER PROTEIN"/>
    <property type="match status" value="1"/>
</dbReference>
<evidence type="ECO:0000313" key="8">
    <source>
        <dbReference type="Proteomes" id="UP000254925"/>
    </source>
</evidence>
<keyword evidence="4" id="KW-0964">Secreted</keyword>
<dbReference type="PRINTS" id="PR00313">
    <property type="entry name" value="CABNDNGRPT"/>
</dbReference>
<dbReference type="Pfam" id="PF13688">
    <property type="entry name" value="Reprolysin_5"/>
    <property type="match status" value="1"/>
</dbReference>
<dbReference type="Pfam" id="PF00353">
    <property type="entry name" value="HemolysinCabind"/>
    <property type="match status" value="2"/>
</dbReference>
<evidence type="ECO:0000256" key="4">
    <source>
        <dbReference type="ARBA" id="ARBA00022525"/>
    </source>
</evidence>
<dbReference type="PANTHER" id="PTHR38340:SF1">
    <property type="entry name" value="S-LAYER PROTEIN"/>
    <property type="match status" value="1"/>
</dbReference>
<evidence type="ECO:0000256" key="1">
    <source>
        <dbReference type="ARBA" id="ARBA00001913"/>
    </source>
</evidence>
<dbReference type="InterPro" id="IPR034033">
    <property type="entry name" value="Serralysin-like"/>
</dbReference>
<evidence type="ECO:0000256" key="2">
    <source>
        <dbReference type="ARBA" id="ARBA00004613"/>
    </source>
</evidence>
<dbReference type="InterPro" id="IPR018511">
    <property type="entry name" value="Hemolysin-typ_Ca-bd_CS"/>
</dbReference>
<dbReference type="GO" id="GO:0005615">
    <property type="term" value="C:extracellular space"/>
    <property type="evidence" value="ECO:0007669"/>
    <property type="project" value="InterPro"/>
</dbReference>
<dbReference type="InterPro" id="IPR050557">
    <property type="entry name" value="RTX_toxin/Mannuronan_C5-epim"/>
</dbReference>
<dbReference type="InterPro" id="IPR024079">
    <property type="entry name" value="MetalloPept_cat_dom_sf"/>
</dbReference>
<dbReference type="InterPro" id="IPR001343">
    <property type="entry name" value="Hemolysn_Ca-bd"/>
</dbReference>
<name>A0A370HI94_9HYPH</name>
<dbReference type="InterPro" id="IPR011049">
    <property type="entry name" value="Serralysin-like_metalloprot_C"/>
</dbReference>
<organism evidence="7 8">
    <name type="scientific">Microvirga subterranea</name>
    <dbReference type="NCBI Taxonomy" id="186651"/>
    <lineage>
        <taxon>Bacteria</taxon>
        <taxon>Pseudomonadati</taxon>
        <taxon>Pseudomonadota</taxon>
        <taxon>Alphaproteobacteria</taxon>
        <taxon>Hyphomicrobiales</taxon>
        <taxon>Methylobacteriaceae</taxon>
        <taxon>Microvirga</taxon>
    </lineage>
</organism>
<dbReference type="SUPFAM" id="SSF55486">
    <property type="entry name" value="Metalloproteases ('zincins'), catalytic domain"/>
    <property type="match status" value="1"/>
</dbReference>
<evidence type="ECO:0000256" key="3">
    <source>
        <dbReference type="ARBA" id="ARBA00009490"/>
    </source>
</evidence>
<dbReference type="InterPro" id="IPR006026">
    <property type="entry name" value="Peptidase_Metallo"/>
</dbReference>
<proteinExistence type="inferred from homology"/>
<dbReference type="SUPFAM" id="SSF51120">
    <property type="entry name" value="beta-Roll"/>
    <property type="match status" value="1"/>
</dbReference>
<dbReference type="CDD" id="cd04277">
    <property type="entry name" value="ZnMc_serralysin_like"/>
    <property type="match status" value="1"/>
</dbReference>
<sequence length="536" mass="57632">MIFTSKSQILAAAAKGPTANNSTVLPINQAPDGTYYFSGSLDIDAALIGSKWTIKNLTYSFPTDGALYGNAYPGNVNNGFDPFNAKQAHAVRAALNLVASYTELTFSEITESASDQAVLRFAQTSNPYVQSAMGIFPGPRSDAGDIWFGETNQPYYTTPAKGNWGWATIMHEIGHTLGLKHGHDDYTHEDLSEYVMGPSPRPGTKALPANHDGQAWSLMTYRSYPGSDLSFKGDKLNEPQTYMQDDIAALQYLYGANFDTNAGNTIYSWSPKTGQMFIDGIGQERPTNSKIFLTLWDGNGIDTYDLRSYSTGVTVDLRPGAFSTFSRSQLADVEESSGVVYAPGNIANALLYQGDTRSMIERAIGGKGNDRLIGNGIDNRLSGGAGNDVLSGSSGDDELIGNSGSDRINGGGDEDWLYGGHGADRLSGGAGADRFVFKAVTDSTVSIVGRDTIEDFTRTQRDKIDLSFIDANITRKGDQAFRFIGKQDFHAKAGELRYVKDNGSLVVYGDVDGDGLADFAIAVKGASALHNGDFFL</sequence>
<evidence type="ECO:0000313" key="7">
    <source>
        <dbReference type="EMBL" id="RDI57772.1"/>
    </source>
</evidence>
<dbReference type="GO" id="GO:0008237">
    <property type="term" value="F:metallopeptidase activity"/>
    <property type="evidence" value="ECO:0007669"/>
    <property type="project" value="InterPro"/>
</dbReference>